<organism evidence="2 3">
    <name type="scientific">Roseovarius mucosus</name>
    <dbReference type="NCBI Taxonomy" id="215743"/>
    <lineage>
        <taxon>Bacteria</taxon>
        <taxon>Pseudomonadati</taxon>
        <taxon>Pseudomonadota</taxon>
        <taxon>Alphaproteobacteria</taxon>
        <taxon>Rhodobacterales</taxon>
        <taxon>Roseobacteraceae</taxon>
        <taxon>Roseovarius</taxon>
    </lineage>
</organism>
<keyword evidence="3" id="KW-1185">Reference proteome</keyword>
<protein>
    <submittedName>
        <fullName evidence="2">Uncharacterized protein</fullName>
    </submittedName>
</protein>
<feature type="region of interest" description="Disordered" evidence="1">
    <location>
        <begin position="58"/>
        <end position="96"/>
    </location>
</feature>
<dbReference type="EMBL" id="CP020474">
    <property type="protein sequence ID" value="ARE84120.1"/>
    <property type="molecule type" value="Genomic_DNA"/>
</dbReference>
<reference evidence="2 3" key="1">
    <citation type="submission" date="2017-03" db="EMBL/GenBank/DDBJ databases">
        <title>Genome Sequence of Roseovarius mucosus strain SMR3 Isolated from a culture of the Diatom Skeletonema marinoi.</title>
        <authorList>
            <person name="Topel M."/>
            <person name="Pinder M."/>
            <person name="Johansson O.N."/>
            <person name="Kourtchenko O."/>
            <person name="Godhe A."/>
            <person name="Clarke A.K."/>
        </authorList>
    </citation>
    <scope>NUCLEOTIDE SEQUENCE [LARGE SCALE GENOMIC DNA]</scope>
    <source>
        <strain evidence="2 3">SMR3</strain>
    </source>
</reference>
<dbReference type="KEGG" id="rmm:ROSMUCSMR3_02651"/>
<evidence type="ECO:0000256" key="1">
    <source>
        <dbReference type="SAM" id="MobiDB-lite"/>
    </source>
</evidence>
<gene>
    <name evidence="2" type="ORF">ROSMUCSMR3_02651</name>
</gene>
<dbReference type="AlphaFoldDB" id="A0A1V0RQS7"/>
<dbReference type="Proteomes" id="UP000192273">
    <property type="component" value="Chromosome"/>
</dbReference>
<proteinExistence type="predicted"/>
<evidence type="ECO:0000313" key="3">
    <source>
        <dbReference type="Proteomes" id="UP000192273"/>
    </source>
</evidence>
<accession>A0A1V0RQS7</accession>
<evidence type="ECO:0000313" key="2">
    <source>
        <dbReference type="EMBL" id="ARE84120.1"/>
    </source>
</evidence>
<sequence>MRPPLGNPAPLTDMEPMGHKIATCSYCGTRAVLVLDRARHELACSSCGAPLHEMKAMPTRETGAVRPKARPMPLPRQDYGPERQVPPPARKVKRRKGFGRRMLEEIWDTVEDIFD</sequence>
<name>A0A1V0RQS7_9RHOB</name>